<sequence>MIINAGEKVHIMYRALYEGSTRRHVVGQVTATEGSVCRIEGFVFIYDQHASTFARKLNMRITIVDVAESGYVVNIIDPDTDLDKVEYRYTSGAGVIVTDGGKFSLNVNEFGARS</sequence>
<gene>
    <name evidence="1" type="ORF">GCM10008090_29050</name>
</gene>
<comment type="caution">
    <text evidence="1">The sequence shown here is derived from an EMBL/GenBank/DDBJ whole genome shotgun (WGS) entry which is preliminary data.</text>
</comment>
<keyword evidence="2" id="KW-1185">Reference proteome</keyword>
<evidence type="ECO:0000313" key="2">
    <source>
        <dbReference type="Proteomes" id="UP000614811"/>
    </source>
</evidence>
<name>A0A918S0E8_9GAMM</name>
<evidence type="ECO:0000313" key="1">
    <source>
        <dbReference type="EMBL" id="GHA17535.1"/>
    </source>
</evidence>
<dbReference type="EMBL" id="BMXA01000006">
    <property type="protein sequence ID" value="GHA17535.1"/>
    <property type="molecule type" value="Genomic_DNA"/>
</dbReference>
<accession>A0A918S0E8</accession>
<dbReference type="AlphaFoldDB" id="A0A918S0E8"/>
<reference evidence="1" key="2">
    <citation type="submission" date="2020-09" db="EMBL/GenBank/DDBJ databases">
        <authorList>
            <person name="Sun Q."/>
            <person name="Kim S."/>
        </authorList>
    </citation>
    <scope>NUCLEOTIDE SEQUENCE</scope>
    <source>
        <strain evidence="1">KCTC 12711</strain>
    </source>
</reference>
<protein>
    <submittedName>
        <fullName evidence="1">Uncharacterized protein</fullName>
    </submittedName>
</protein>
<reference evidence="1" key="1">
    <citation type="journal article" date="2014" name="Int. J. Syst. Evol. Microbiol.">
        <title>Complete genome sequence of Corynebacterium casei LMG S-19264T (=DSM 44701T), isolated from a smear-ripened cheese.</title>
        <authorList>
            <consortium name="US DOE Joint Genome Institute (JGI-PGF)"/>
            <person name="Walter F."/>
            <person name="Albersmeier A."/>
            <person name="Kalinowski J."/>
            <person name="Ruckert C."/>
        </authorList>
    </citation>
    <scope>NUCLEOTIDE SEQUENCE</scope>
    <source>
        <strain evidence="1">KCTC 12711</strain>
    </source>
</reference>
<dbReference type="RefSeq" id="WP_189402431.1">
    <property type="nucleotide sequence ID" value="NZ_BMXA01000006.1"/>
</dbReference>
<proteinExistence type="predicted"/>
<organism evidence="1 2">
    <name type="scientific">Arenicella chitinivorans</name>
    <dbReference type="NCBI Taxonomy" id="1329800"/>
    <lineage>
        <taxon>Bacteria</taxon>
        <taxon>Pseudomonadati</taxon>
        <taxon>Pseudomonadota</taxon>
        <taxon>Gammaproteobacteria</taxon>
        <taxon>Arenicellales</taxon>
        <taxon>Arenicellaceae</taxon>
        <taxon>Arenicella</taxon>
    </lineage>
</organism>
<dbReference type="Proteomes" id="UP000614811">
    <property type="component" value="Unassembled WGS sequence"/>
</dbReference>